<dbReference type="AlphaFoldDB" id="A0AAW2Y0X1"/>
<feature type="domain" description="Glucose-methanol-choline oxidoreductase N-terminal" evidence="5">
    <location>
        <begin position="8"/>
        <end position="69"/>
    </location>
</feature>
<dbReference type="PANTHER" id="PTHR46056">
    <property type="entry name" value="LONG-CHAIN-ALCOHOL OXIDASE"/>
    <property type="match status" value="1"/>
</dbReference>
<reference evidence="6" key="1">
    <citation type="submission" date="2020-06" db="EMBL/GenBank/DDBJ databases">
        <authorList>
            <person name="Li T."/>
            <person name="Hu X."/>
            <person name="Zhang T."/>
            <person name="Song X."/>
            <person name="Zhang H."/>
            <person name="Dai N."/>
            <person name="Sheng W."/>
            <person name="Hou X."/>
            <person name="Wei L."/>
        </authorList>
    </citation>
    <scope>NUCLEOTIDE SEQUENCE</scope>
    <source>
        <strain evidence="6">KEN1</strain>
        <tissue evidence="6">Leaf</tissue>
    </source>
</reference>
<name>A0AAW2Y0X1_9LAMI</name>
<evidence type="ECO:0000313" key="6">
    <source>
        <dbReference type="EMBL" id="KAL0459373.1"/>
    </source>
</evidence>
<evidence type="ECO:0000256" key="1">
    <source>
        <dbReference type="ARBA" id="ARBA00010790"/>
    </source>
</evidence>
<comment type="caution">
    <text evidence="6">The sequence shown here is derived from an EMBL/GenBank/DDBJ whole genome shotgun (WGS) entry which is preliminary data.</text>
</comment>
<sequence length="126" mass="13659">MLVSDKKEKDRKRCLGVIAAAENKNIRKKLQIEARATVSACGSLLTPPWLISSGLENKNIGKNLHLHPVSMVWGYFPESLVELKGKSFGVGISTSLHKVQSEEKSDIQAIVEAGALGPALFAAFFP</sequence>
<gene>
    <name evidence="6" type="ORF">Slati_0564500</name>
</gene>
<dbReference type="InterPro" id="IPR036188">
    <property type="entry name" value="FAD/NAD-bd_sf"/>
</dbReference>
<dbReference type="GO" id="GO:0050660">
    <property type="term" value="F:flavin adenine dinucleotide binding"/>
    <property type="evidence" value="ECO:0007669"/>
    <property type="project" value="InterPro"/>
</dbReference>
<dbReference type="PANTHER" id="PTHR46056:SF12">
    <property type="entry name" value="LONG-CHAIN-ALCOHOL OXIDASE"/>
    <property type="match status" value="1"/>
</dbReference>
<evidence type="ECO:0000256" key="3">
    <source>
        <dbReference type="ARBA" id="ARBA00022827"/>
    </source>
</evidence>
<protein>
    <submittedName>
        <fullName evidence="6">Long-chain-alcohol oxidase FAO1</fullName>
    </submittedName>
</protein>
<organism evidence="6">
    <name type="scientific">Sesamum latifolium</name>
    <dbReference type="NCBI Taxonomy" id="2727402"/>
    <lineage>
        <taxon>Eukaryota</taxon>
        <taxon>Viridiplantae</taxon>
        <taxon>Streptophyta</taxon>
        <taxon>Embryophyta</taxon>
        <taxon>Tracheophyta</taxon>
        <taxon>Spermatophyta</taxon>
        <taxon>Magnoliopsida</taxon>
        <taxon>eudicotyledons</taxon>
        <taxon>Gunneridae</taxon>
        <taxon>Pentapetalae</taxon>
        <taxon>asterids</taxon>
        <taxon>lamiids</taxon>
        <taxon>Lamiales</taxon>
        <taxon>Pedaliaceae</taxon>
        <taxon>Sesamum</taxon>
    </lineage>
</organism>
<reference evidence="6" key="2">
    <citation type="journal article" date="2024" name="Plant">
        <title>Genomic evolution and insights into agronomic trait innovations of Sesamum species.</title>
        <authorList>
            <person name="Miao H."/>
            <person name="Wang L."/>
            <person name="Qu L."/>
            <person name="Liu H."/>
            <person name="Sun Y."/>
            <person name="Le M."/>
            <person name="Wang Q."/>
            <person name="Wei S."/>
            <person name="Zheng Y."/>
            <person name="Lin W."/>
            <person name="Duan Y."/>
            <person name="Cao H."/>
            <person name="Xiong S."/>
            <person name="Wang X."/>
            <person name="Wei L."/>
            <person name="Li C."/>
            <person name="Ma Q."/>
            <person name="Ju M."/>
            <person name="Zhao R."/>
            <person name="Li G."/>
            <person name="Mu C."/>
            <person name="Tian Q."/>
            <person name="Mei H."/>
            <person name="Zhang T."/>
            <person name="Gao T."/>
            <person name="Zhang H."/>
        </authorList>
    </citation>
    <scope>NUCLEOTIDE SEQUENCE</scope>
    <source>
        <strain evidence="6">KEN1</strain>
    </source>
</reference>
<dbReference type="InterPro" id="IPR000172">
    <property type="entry name" value="GMC_OxRdtase_N"/>
</dbReference>
<dbReference type="SUPFAM" id="SSF51905">
    <property type="entry name" value="FAD/NAD(P)-binding domain"/>
    <property type="match status" value="1"/>
</dbReference>
<keyword evidence="3" id="KW-0274">FAD</keyword>
<dbReference type="Pfam" id="PF00732">
    <property type="entry name" value="GMC_oxred_N"/>
    <property type="match status" value="1"/>
</dbReference>
<evidence type="ECO:0000259" key="5">
    <source>
        <dbReference type="Pfam" id="PF00732"/>
    </source>
</evidence>
<dbReference type="EMBL" id="JACGWN010000002">
    <property type="protein sequence ID" value="KAL0459373.1"/>
    <property type="molecule type" value="Genomic_DNA"/>
</dbReference>
<dbReference type="GO" id="GO:0016614">
    <property type="term" value="F:oxidoreductase activity, acting on CH-OH group of donors"/>
    <property type="evidence" value="ECO:0007669"/>
    <property type="project" value="InterPro"/>
</dbReference>
<keyword evidence="4" id="KW-0560">Oxidoreductase</keyword>
<keyword evidence="2" id="KW-0285">Flavoprotein</keyword>
<evidence type="ECO:0000256" key="2">
    <source>
        <dbReference type="ARBA" id="ARBA00022630"/>
    </source>
</evidence>
<comment type="similarity">
    <text evidence="1">Belongs to the GMC oxidoreductase family.</text>
</comment>
<evidence type="ECO:0000256" key="4">
    <source>
        <dbReference type="ARBA" id="ARBA00023002"/>
    </source>
</evidence>
<accession>A0AAW2Y0X1</accession>
<proteinExistence type="inferred from homology"/>